<dbReference type="EMBL" id="BAABCB010000019">
    <property type="protein sequence ID" value="GAA4244235.1"/>
    <property type="molecule type" value="Genomic_DNA"/>
</dbReference>
<keyword evidence="3 5" id="KW-1133">Transmembrane helix</keyword>
<evidence type="ECO:0000256" key="1">
    <source>
        <dbReference type="ARBA" id="ARBA00004141"/>
    </source>
</evidence>
<evidence type="ECO:0000256" key="3">
    <source>
        <dbReference type="ARBA" id="ARBA00022989"/>
    </source>
</evidence>
<dbReference type="InterPro" id="IPR051533">
    <property type="entry name" value="WaaL-like"/>
</dbReference>
<dbReference type="PANTHER" id="PTHR37422">
    <property type="entry name" value="TEICHURONIC ACID BIOSYNTHESIS PROTEIN TUAE"/>
    <property type="match status" value="1"/>
</dbReference>
<feature type="transmembrane region" description="Helical" evidence="5">
    <location>
        <begin position="212"/>
        <end position="230"/>
    </location>
</feature>
<keyword evidence="4 5" id="KW-0472">Membrane</keyword>
<dbReference type="Proteomes" id="UP001501682">
    <property type="component" value="Unassembled WGS sequence"/>
</dbReference>
<feature type="transmembrane region" description="Helical" evidence="5">
    <location>
        <begin position="92"/>
        <end position="111"/>
    </location>
</feature>
<feature type="transmembrane region" description="Helical" evidence="5">
    <location>
        <begin position="59"/>
        <end position="77"/>
    </location>
</feature>
<sequence length="391" mass="45952">MKLLVFLIKWGFPLLLVTDLGSEFLSSNFVLNISRVLRILILVLLIKEYVLNFQIIRKFKLHTFFMVFLIVLFLYLFTDRDLFDGFWVYSKILYWVLGVNILFAYGYRGVLTMEDFTKVLKRVIYVAVGFSLIFFITGFIKDDYNVAAYLILFMYPLLLFSSYGYKKNVFFIVLSAFAILITLKRGAMIAFVAGNIVYYLGNLNADFSFKKLFTGLIILLSISFAGLTYFQLQEDEVGERFEEDQFDPSNERAGSGRIGAYTRIYDLWYNSDNKMFGFGNQEDTYRNVGKRTHAHSDIFGFLYNFGIVGILLIIWLYIKVIGFYFYYRKYDRENSVVILSLFAIMVLVNFYSGMLRTTNVLYFFSVFPYLQLRVMFIKQQQQQQQQQQVIV</sequence>
<name>A0ABP8CWJ1_9FLAO</name>
<feature type="transmembrane region" description="Helical" evidence="5">
    <location>
        <begin position="301"/>
        <end position="327"/>
    </location>
</feature>
<evidence type="ECO:0000259" key="6">
    <source>
        <dbReference type="Pfam" id="PF04932"/>
    </source>
</evidence>
<evidence type="ECO:0000313" key="7">
    <source>
        <dbReference type="EMBL" id="GAA4244235.1"/>
    </source>
</evidence>
<dbReference type="PANTHER" id="PTHR37422:SF17">
    <property type="entry name" value="O-ANTIGEN LIGASE"/>
    <property type="match status" value="1"/>
</dbReference>
<feature type="domain" description="O-antigen ligase-related" evidence="6">
    <location>
        <begin position="171"/>
        <end position="314"/>
    </location>
</feature>
<evidence type="ECO:0000313" key="8">
    <source>
        <dbReference type="Proteomes" id="UP001501682"/>
    </source>
</evidence>
<keyword evidence="8" id="KW-1185">Reference proteome</keyword>
<protein>
    <recommendedName>
        <fullName evidence="6">O-antigen ligase-related domain-containing protein</fullName>
    </recommendedName>
</protein>
<feature type="transmembrane region" description="Helical" evidence="5">
    <location>
        <begin position="359"/>
        <end position="377"/>
    </location>
</feature>
<dbReference type="Pfam" id="PF04932">
    <property type="entry name" value="Wzy_C"/>
    <property type="match status" value="1"/>
</dbReference>
<gene>
    <name evidence="7" type="ORF">GCM10022292_21990</name>
</gene>
<feature type="transmembrane region" description="Helical" evidence="5">
    <location>
        <begin position="333"/>
        <end position="352"/>
    </location>
</feature>
<evidence type="ECO:0000256" key="4">
    <source>
        <dbReference type="ARBA" id="ARBA00023136"/>
    </source>
</evidence>
<evidence type="ECO:0000256" key="5">
    <source>
        <dbReference type="SAM" id="Phobius"/>
    </source>
</evidence>
<proteinExistence type="predicted"/>
<feature type="transmembrane region" description="Helical" evidence="5">
    <location>
        <begin position="123"/>
        <end position="140"/>
    </location>
</feature>
<feature type="transmembrane region" description="Helical" evidence="5">
    <location>
        <begin position="146"/>
        <end position="165"/>
    </location>
</feature>
<dbReference type="RefSeq" id="WP_344714621.1">
    <property type="nucleotide sequence ID" value="NZ_BAABCB010000019.1"/>
</dbReference>
<accession>A0ABP8CWJ1</accession>
<dbReference type="InterPro" id="IPR007016">
    <property type="entry name" value="O-antigen_ligase-rel_domated"/>
</dbReference>
<organism evidence="7 8">
    <name type="scientific">Winogradskyella damuponensis</name>
    <dbReference type="NCBI Taxonomy" id="943939"/>
    <lineage>
        <taxon>Bacteria</taxon>
        <taxon>Pseudomonadati</taxon>
        <taxon>Bacteroidota</taxon>
        <taxon>Flavobacteriia</taxon>
        <taxon>Flavobacteriales</taxon>
        <taxon>Flavobacteriaceae</taxon>
        <taxon>Winogradskyella</taxon>
    </lineage>
</organism>
<keyword evidence="2 5" id="KW-0812">Transmembrane</keyword>
<evidence type="ECO:0000256" key="2">
    <source>
        <dbReference type="ARBA" id="ARBA00022692"/>
    </source>
</evidence>
<reference evidence="8" key="1">
    <citation type="journal article" date="2019" name="Int. J. Syst. Evol. Microbiol.">
        <title>The Global Catalogue of Microorganisms (GCM) 10K type strain sequencing project: providing services to taxonomists for standard genome sequencing and annotation.</title>
        <authorList>
            <consortium name="The Broad Institute Genomics Platform"/>
            <consortium name="The Broad Institute Genome Sequencing Center for Infectious Disease"/>
            <person name="Wu L."/>
            <person name="Ma J."/>
        </authorList>
    </citation>
    <scope>NUCLEOTIDE SEQUENCE [LARGE SCALE GENOMIC DNA]</scope>
    <source>
        <strain evidence="8">JCM 17633</strain>
    </source>
</reference>
<comment type="caution">
    <text evidence="7">The sequence shown here is derived from an EMBL/GenBank/DDBJ whole genome shotgun (WGS) entry which is preliminary data.</text>
</comment>
<comment type="subcellular location">
    <subcellularLocation>
        <location evidence="1">Membrane</location>
        <topology evidence="1">Multi-pass membrane protein</topology>
    </subcellularLocation>
</comment>
<feature type="transmembrane region" description="Helical" evidence="5">
    <location>
        <begin position="29"/>
        <end position="47"/>
    </location>
</feature>
<feature type="transmembrane region" description="Helical" evidence="5">
    <location>
        <begin position="172"/>
        <end position="200"/>
    </location>
</feature>